<evidence type="ECO:0000256" key="4">
    <source>
        <dbReference type="ARBA" id="ARBA00022989"/>
    </source>
</evidence>
<evidence type="ECO:0000256" key="6">
    <source>
        <dbReference type="SAM" id="Phobius"/>
    </source>
</evidence>
<sequence>MRHLLGEILRFGGVGALATGVHVGTYLGMLSLVSPQVANAMGFLVGVGLSYVGHTWFSFAGSSKQAGTGRTLALRFAVVVAVGYVLNAFWVALVTEGLGWASGWAGIFIACGTPAITFLLLKFWVYAPR</sequence>
<feature type="transmembrane region" description="Helical" evidence="6">
    <location>
        <begin position="104"/>
        <end position="125"/>
    </location>
</feature>
<dbReference type="EMBL" id="ABID01000030">
    <property type="protein sequence ID" value="EDQ03231.1"/>
    <property type="molecule type" value="Genomic_DNA"/>
</dbReference>
<proteinExistence type="inferred from homology"/>
<comment type="subcellular location">
    <subcellularLocation>
        <location evidence="1">Membrane</location>
        <topology evidence="1">Multi-pass membrane protein</topology>
    </subcellularLocation>
</comment>
<dbReference type="InterPro" id="IPR007267">
    <property type="entry name" value="GtrA_DPMS_TM"/>
</dbReference>
<feature type="transmembrane region" description="Helical" evidence="6">
    <location>
        <begin position="72"/>
        <end position="92"/>
    </location>
</feature>
<accession>A0ABM9X1B1</accession>
<comment type="caution">
    <text evidence="8">The sequence shown here is derived from an EMBL/GenBank/DDBJ whole genome shotgun (WGS) entry which is preliminary data.</text>
</comment>
<gene>
    <name evidence="8" type="ORF">OIHEL45_20201</name>
</gene>
<dbReference type="RefSeq" id="WP_007121199.1">
    <property type="nucleotide sequence ID" value="NZ_ABID01000030.1"/>
</dbReference>
<evidence type="ECO:0000259" key="7">
    <source>
        <dbReference type="Pfam" id="PF04138"/>
    </source>
</evidence>
<keyword evidence="5 6" id="KW-0472">Membrane</keyword>
<evidence type="ECO:0000256" key="2">
    <source>
        <dbReference type="ARBA" id="ARBA00009399"/>
    </source>
</evidence>
<comment type="similarity">
    <text evidence="2">Belongs to the GtrA family.</text>
</comment>
<evidence type="ECO:0000256" key="3">
    <source>
        <dbReference type="ARBA" id="ARBA00022692"/>
    </source>
</evidence>
<feature type="transmembrane region" description="Helical" evidence="6">
    <location>
        <begin position="12"/>
        <end position="34"/>
    </location>
</feature>
<evidence type="ECO:0000256" key="5">
    <source>
        <dbReference type="ARBA" id="ARBA00023136"/>
    </source>
</evidence>
<dbReference type="PANTHER" id="PTHR38459:SF1">
    <property type="entry name" value="PROPHAGE BACTOPRENOL-LINKED GLUCOSE TRANSLOCASE HOMOLOG"/>
    <property type="match status" value="1"/>
</dbReference>
<protein>
    <recommendedName>
        <fullName evidence="7">GtrA/DPMS transmembrane domain-containing protein</fullName>
    </recommendedName>
</protein>
<keyword evidence="9" id="KW-1185">Reference proteome</keyword>
<dbReference type="PANTHER" id="PTHR38459">
    <property type="entry name" value="PROPHAGE BACTOPRENOL-LINKED GLUCOSE TRANSLOCASE HOMOLOG"/>
    <property type="match status" value="1"/>
</dbReference>
<dbReference type="InterPro" id="IPR051401">
    <property type="entry name" value="GtrA_CellWall_Glycosyl"/>
</dbReference>
<dbReference type="Proteomes" id="UP000003257">
    <property type="component" value="Unassembled WGS sequence"/>
</dbReference>
<dbReference type="Pfam" id="PF04138">
    <property type="entry name" value="GtrA_DPMS_TM"/>
    <property type="match status" value="1"/>
</dbReference>
<evidence type="ECO:0000313" key="8">
    <source>
        <dbReference type="EMBL" id="EDQ03231.1"/>
    </source>
</evidence>
<feature type="domain" description="GtrA/DPMS transmembrane" evidence="7">
    <location>
        <begin position="10"/>
        <end position="125"/>
    </location>
</feature>
<feature type="transmembrane region" description="Helical" evidence="6">
    <location>
        <begin position="40"/>
        <end position="60"/>
    </location>
</feature>
<evidence type="ECO:0000256" key="1">
    <source>
        <dbReference type="ARBA" id="ARBA00004141"/>
    </source>
</evidence>
<evidence type="ECO:0000313" key="9">
    <source>
        <dbReference type="Proteomes" id="UP000003257"/>
    </source>
</evidence>
<keyword evidence="3 6" id="KW-0812">Transmembrane</keyword>
<organism evidence="8 9">
    <name type="scientific">Sulfitobacter indolifex HEL-45</name>
    <dbReference type="NCBI Taxonomy" id="391624"/>
    <lineage>
        <taxon>Bacteria</taxon>
        <taxon>Pseudomonadati</taxon>
        <taxon>Pseudomonadota</taxon>
        <taxon>Alphaproteobacteria</taxon>
        <taxon>Rhodobacterales</taxon>
        <taxon>Roseobacteraceae</taxon>
        <taxon>Sulfitobacter</taxon>
    </lineage>
</organism>
<reference evidence="8 9" key="1">
    <citation type="submission" date="2007-11" db="EMBL/GenBank/DDBJ databases">
        <authorList>
            <person name="Wagner-Dobler I."/>
            <person name="Ferriera S."/>
            <person name="Johnson J."/>
            <person name="Kravitz S."/>
            <person name="Beeson K."/>
            <person name="Sutton G."/>
            <person name="Rogers Y.-H."/>
            <person name="Friedman R."/>
            <person name="Frazier M."/>
            <person name="Venter J.C."/>
        </authorList>
    </citation>
    <scope>NUCLEOTIDE SEQUENCE [LARGE SCALE GENOMIC DNA]</scope>
    <source>
        <strain evidence="8 9">HEL-45</strain>
    </source>
</reference>
<keyword evidence="4 6" id="KW-1133">Transmembrane helix</keyword>
<name>A0ABM9X1B1_9RHOB</name>